<reference evidence="1 2" key="1">
    <citation type="submission" date="2023-07" db="EMBL/GenBank/DDBJ databases">
        <title>Genomic Encyclopedia of Type Strains, Phase IV (KMG-IV): sequencing the most valuable type-strain genomes for metagenomic binning, comparative biology and taxonomic classification.</title>
        <authorList>
            <person name="Goeker M."/>
        </authorList>
    </citation>
    <scope>NUCLEOTIDE SEQUENCE [LARGE SCALE GENOMIC DNA]</scope>
    <source>
        <strain evidence="1 2">DSM 27594</strain>
    </source>
</reference>
<name>A0ABT9XX91_9BACI</name>
<evidence type="ECO:0000313" key="2">
    <source>
        <dbReference type="Proteomes" id="UP001224122"/>
    </source>
</evidence>
<dbReference type="RefSeq" id="WP_307409789.1">
    <property type="nucleotide sequence ID" value="NZ_JAUSTW010000005.1"/>
</dbReference>
<comment type="caution">
    <text evidence="1">The sequence shown here is derived from an EMBL/GenBank/DDBJ whole genome shotgun (WGS) entry which is preliminary data.</text>
</comment>
<gene>
    <name evidence="1" type="ORF">J2S10_003375</name>
</gene>
<dbReference type="EMBL" id="JAUSTW010000005">
    <property type="protein sequence ID" value="MDQ0200192.1"/>
    <property type="molecule type" value="Genomic_DNA"/>
</dbReference>
<accession>A0ABT9XX91</accession>
<dbReference type="Proteomes" id="UP001224122">
    <property type="component" value="Unassembled WGS sequence"/>
</dbReference>
<protein>
    <recommendedName>
        <fullName evidence="3">DUF4359 domain-containing protein</fullName>
    </recommendedName>
</protein>
<dbReference type="Pfam" id="PF14271">
    <property type="entry name" value="DUF4359"/>
    <property type="match status" value="1"/>
</dbReference>
<evidence type="ECO:0000313" key="1">
    <source>
        <dbReference type="EMBL" id="MDQ0200192.1"/>
    </source>
</evidence>
<keyword evidence="2" id="KW-1185">Reference proteome</keyword>
<evidence type="ECO:0008006" key="3">
    <source>
        <dbReference type="Google" id="ProtNLM"/>
    </source>
</evidence>
<organism evidence="1 2">
    <name type="scientific">Neobacillus ginsengisoli</name>
    <dbReference type="NCBI Taxonomy" id="904295"/>
    <lineage>
        <taxon>Bacteria</taxon>
        <taxon>Bacillati</taxon>
        <taxon>Bacillota</taxon>
        <taxon>Bacilli</taxon>
        <taxon>Bacillales</taxon>
        <taxon>Bacillaceae</taxon>
        <taxon>Neobacillus</taxon>
    </lineage>
</organism>
<sequence>MKKLRNVIIIGFILIIAAVTNPPKEKFVIWAKDQLKGKANNGLVNMGIEVFGDGVINSVTNTQNYVFFSVYDSKISASKDIKVLGIFNNFIPLSNSSGGNSSS</sequence>
<proteinExistence type="predicted"/>
<dbReference type="InterPro" id="IPR025578">
    <property type="entry name" value="DUF4359"/>
</dbReference>